<proteinExistence type="inferred from homology"/>
<dbReference type="PANTHER" id="PTHR12749">
    <property type="entry name" value="EXCISION REPAIR CROSS-COMPLEMENTING 1 ERCC1"/>
    <property type="match status" value="1"/>
</dbReference>
<gene>
    <name evidence="8" type="ORF">NMOB1V02_LOCUS1337</name>
</gene>
<sequence>MDEEDKPRNPFAKHFGRLKSSDDIYAAVVQKEGSQDATVSDQLRSLISAKPSPAVLSGGSIIVSDRQNPVSSCALYLSLRYHDMNPDYVHQRLKKLGQQYELRILLVEVDSKDPYHSLKELTSICVLADLTLMLSWSNEESGRILETYKAFENKPADLIMEKQEASSTSRIIDALTTIRSINRPDAMTLLSNFGSLASILKASKEELALCPGFGPSKAAKLHASLKQPFIKPAKTKSK</sequence>
<dbReference type="InterPro" id="IPR010994">
    <property type="entry name" value="RuvA_2-like"/>
</dbReference>
<dbReference type="InterPro" id="IPR011335">
    <property type="entry name" value="Restrct_endonuc-II-like"/>
</dbReference>
<feature type="domain" description="ERCC1-like central" evidence="7">
    <location>
        <begin position="67"/>
        <end position="149"/>
    </location>
</feature>
<accession>A0A7R9BGT2</accession>
<dbReference type="EMBL" id="OA882169">
    <property type="protein sequence ID" value="CAD7273448.1"/>
    <property type="molecule type" value="Genomic_DNA"/>
</dbReference>
<dbReference type="Gene3D" id="3.40.50.10130">
    <property type="match status" value="1"/>
</dbReference>
<keyword evidence="3" id="KW-0227">DNA damage</keyword>
<dbReference type="FunFam" id="1.10.150.20:FF:000017">
    <property type="entry name" value="DNA excision repair protein ERCC-1"/>
    <property type="match status" value="1"/>
</dbReference>
<dbReference type="Gene3D" id="1.10.150.20">
    <property type="entry name" value="5' to 3' exonuclease, C-terminal subdomain"/>
    <property type="match status" value="1"/>
</dbReference>
<comment type="similarity">
    <text evidence="2">Belongs to the ERCC1/RAD10/SWI10 family.</text>
</comment>
<evidence type="ECO:0000256" key="2">
    <source>
        <dbReference type="ARBA" id="ARBA00008283"/>
    </source>
</evidence>
<dbReference type="AlphaFoldDB" id="A0A7R9BGT2"/>
<organism evidence="8">
    <name type="scientific">Notodromas monacha</name>
    <dbReference type="NCBI Taxonomy" id="399045"/>
    <lineage>
        <taxon>Eukaryota</taxon>
        <taxon>Metazoa</taxon>
        <taxon>Ecdysozoa</taxon>
        <taxon>Arthropoda</taxon>
        <taxon>Crustacea</taxon>
        <taxon>Oligostraca</taxon>
        <taxon>Ostracoda</taxon>
        <taxon>Podocopa</taxon>
        <taxon>Podocopida</taxon>
        <taxon>Cypridocopina</taxon>
        <taxon>Cypridoidea</taxon>
        <taxon>Cyprididae</taxon>
        <taxon>Notodromas</taxon>
    </lineage>
</organism>
<dbReference type="CDD" id="cd22325">
    <property type="entry name" value="ERCC1_C-like"/>
    <property type="match status" value="1"/>
</dbReference>
<evidence type="ECO:0000313" key="8">
    <source>
        <dbReference type="EMBL" id="CAD7273448.1"/>
    </source>
</evidence>
<evidence type="ECO:0000259" key="7">
    <source>
        <dbReference type="Pfam" id="PF03834"/>
    </source>
</evidence>
<dbReference type="GO" id="GO:0003697">
    <property type="term" value="F:single-stranded DNA binding"/>
    <property type="evidence" value="ECO:0007669"/>
    <property type="project" value="TreeGrafter"/>
</dbReference>
<dbReference type="OrthoDB" id="10262814at2759"/>
<dbReference type="SUPFAM" id="SSF47781">
    <property type="entry name" value="RuvA domain 2-like"/>
    <property type="match status" value="1"/>
</dbReference>
<name>A0A7R9BGT2_9CRUS</name>
<dbReference type="PANTHER" id="PTHR12749:SF0">
    <property type="entry name" value="DNA EXCISION REPAIR PROTEIN ERCC-1"/>
    <property type="match status" value="1"/>
</dbReference>
<dbReference type="InterPro" id="IPR004579">
    <property type="entry name" value="ERCC1/RAD10/SWI10"/>
</dbReference>
<dbReference type="Pfam" id="PF14520">
    <property type="entry name" value="HHH_5"/>
    <property type="match status" value="1"/>
</dbReference>
<dbReference type="GO" id="GO:0070522">
    <property type="term" value="C:ERCC4-ERCC1 complex"/>
    <property type="evidence" value="ECO:0007669"/>
    <property type="project" value="TreeGrafter"/>
</dbReference>
<dbReference type="GO" id="GO:0006302">
    <property type="term" value="P:double-strand break repair"/>
    <property type="evidence" value="ECO:0007669"/>
    <property type="project" value="UniProtKB-ARBA"/>
</dbReference>
<evidence type="ECO:0000256" key="4">
    <source>
        <dbReference type="ARBA" id="ARBA00023125"/>
    </source>
</evidence>
<dbReference type="GO" id="GO:0006312">
    <property type="term" value="P:mitotic recombination"/>
    <property type="evidence" value="ECO:0007669"/>
    <property type="project" value="TreeGrafter"/>
</dbReference>
<dbReference type="GO" id="GO:0070914">
    <property type="term" value="P:UV-damage excision repair"/>
    <property type="evidence" value="ECO:0007669"/>
    <property type="project" value="TreeGrafter"/>
</dbReference>
<feature type="non-terminal residue" evidence="8">
    <location>
        <position position="238"/>
    </location>
</feature>
<reference evidence="8" key="1">
    <citation type="submission" date="2020-11" db="EMBL/GenBank/DDBJ databases">
        <authorList>
            <person name="Tran Van P."/>
        </authorList>
    </citation>
    <scope>NUCLEOTIDE SEQUENCE</scope>
</reference>
<dbReference type="Pfam" id="PF03834">
    <property type="entry name" value="Rad10"/>
    <property type="match status" value="1"/>
</dbReference>
<comment type="subcellular location">
    <subcellularLocation>
        <location evidence="1">Nucleus</location>
    </subcellularLocation>
</comment>
<evidence type="ECO:0000256" key="1">
    <source>
        <dbReference type="ARBA" id="ARBA00004123"/>
    </source>
</evidence>
<keyword evidence="9" id="KW-1185">Reference proteome</keyword>
<keyword evidence="6" id="KW-0539">Nucleus</keyword>
<dbReference type="GO" id="GO:0000110">
    <property type="term" value="C:nucleotide-excision repair factor 1 complex"/>
    <property type="evidence" value="ECO:0007669"/>
    <property type="project" value="TreeGrafter"/>
</dbReference>
<dbReference type="EMBL" id="CAJPEX010000132">
    <property type="protein sequence ID" value="CAG0913600.1"/>
    <property type="molecule type" value="Genomic_DNA"/>
</dbReference>
<dbReference type="Proteomes" id="UP000678499">
    <property type="component" value="Unassembled WGS sequence"/>
</dbReference>
<dbReference type="NCBIfam" id="TIGR00597">
    <property type="entry name" value="rad10"/>
    <property type="match status" value="1"/>
</dbReference>
<keyword evidence="4" id="KW-0238">DNA-binding</keyword>
<dbReference type="FunFam" id="3.40.50.10130:FF:000039">
    <property type="entry name" value="DNA excision repair protein ERCC-1-like Protein"/>
    <property type="match status" value="1"/>
</dbReference>
<dbReference type="InterPro" id="IPR047260">
    <property type="entry name" value="ERCC1-like_central_dom"/>
</dbReference>
<protein>
    <recommendedName>
        <fullName evidence="7">ERCC1-like central domain-containing protein</fullName>
    </recommendedName>
</protein>
<evidence type="ECO:0000256" key="6">
    <source>
        <dbReference type="ARBA" id="ARBA00023242"/>
    </source>
</evidence>
<evidence type="ECO:0000313" key="9">
    <source>
        <dbReference type="Proteomes" id="UP000678499"/>
    </source>
</evidence>
<dbReference type="SUPFAM" id="SSF52980">
    <property type="entry name" value="Restriction endonuclease-like"/>
    <property type="match status" value="1"/>
</dbReference>
<evidence type="ECO:0000256" key="3">
    <source>
        <dbReference type="ARBA" id="ARBA00022763"/>
    </source>
</evidence>
<keyword evidence="5" id="KW-0234">DNA repair</keyword>
<dbReference type="GO" id="GO:0003684">
    <property type="term" value="F:damaged DNA binding"/>
    <property type="evidence" value="ECO:0007669"/>
    <property type="project" value="InterPro"/>
</dbReference>
<evidence type="ECO:0000256" key="5">
    <source>
        <dbReference type="ARBA" id="ARBA00023204"/>
    </source>
</evidence>